<dbReference type="SUPFAM" id="SSF52540">
    <property type="entry name" value="P-loop containing nucleoside triphosphate hydrolases"/>
    <property type="match status" value="2"/>
</dbReference>
<evidence type="ECO:0000313" key="7">
    <source>
        <dbReference type="EMBL" id="VIP04806.1"/>
    </source>
</evidence>
<dbReference type="InterPro" id="IPR001650">
    <property type="entry name" value="Helicase_C-like"/>
</dbReference>
<dbReference type="GO" id="GO:0005524">
    <property type="term" value="F:ATP binding"/>
    <property type="evidence" value="ECO:0007669"/>
    <property type="project" value="UniProtKB-KW"/>
</dbReference>
<keyword evidence="4" id="KW-0067">ATP-binding</keyword>
<keyword evidence="1" id="KW-0547">Nucleotide-binding</keyword>
<dbReference type="PROSITE" id="PS51194">
    <property type="entry name" value="HELICASE_CTER"/>
    <property type="match status" value="1"/>
</dbReference>
<evidence type="ECO:0000256" key="4">
    <source>
        <dbReference type="ARBA" id="ARBA00022840"/>
    </source>
</evidence>
<dbReference type="InterPro" id="IPR027417">
    <property type="entry name" value="P-loop_NTPase"/>
</dbReference>
<dbReference type="InParanoid" id="A0A6C2YTK6"/>
<dbReference type="RefSeq" id="WP_162659835.1">
    <property type="nucleotide sequence ID" value="NZ_LR593887.1"/>
</dbReference>
<dbReference type="Pfam" id="PF18458">
    <property type="entry name" value="XPB_DRD"/>
    <property type="match status" value="1"/>
</dbReference>
<evidence type="ECO:0000259" key="5">
    <source>
        <dbReference type="PROSITE" id="PS51192"/>
    </source>
</evidence>
<dbReference type="PROSITE" id="PS51192">
    <property type="entry name" value="HELICASE_ATP_BIND_1"/>
    <property type="match status" value="1"/>
</dbReference>
<keyword evidence="2" id="KW-0378">Hydrolase</keyword>
<evidence type="ECO:0000313" key="8">
    <source>
        <dbReference type="Proteomes" id="UP000464378"/>
    </source>
</evidence>
<dbReference type="CDD" id="cd17926">
    <property type="entry name" value="DEXHc_RE"/>
    <property type="match status" value="1"/>
</dbReference>
<dbReference type="InterPro" id="IPR006935">
    <property type="entry name" value="Helicase/UvrB_N"/>
</dbReference>
<proteinExistence type="predicted"/>
<dbReference type="InterPro" id="IPR050615">
    <property type="entry name" value="ATP-dep_DNA_Helicase"/>
</dbReference>
<name>A0A6C2YTK6_9BACT</name>
<dbReference type="SMART" id="SM00490">
    <property type="entry name" value="HELICc"/>
    <property type="match status" value="1"/>
</dbReference>
<reference evidence="7" key="1">
    <citation type="submission" date="2019-04" db="EMBL/GenBank/DDBJ databases">
        <authorList>
            <consortium name="Science for Life Laboratories"/>
        </authorList>
    </citation>
    <scope>NUCLEOTIDE SEQUENCE</scope>
    <source>
        <strain evidence="7">MBLW1</strain>
    </source>
</reference>
<dbReference type="GO" id="GO:0004386">
    <property type="term" value="F:helicase activity"/>
    <property type="evidence" value="ECO:0007669"/>
    <property type="project" value="UniProtKB-KW"/>
</dbReference>
<evidence type="ECO:0000256" key="3">
    <source>
        <dbReference type="ARBA" id="ARBA00022806"/>
    </source>
</evidence>
<keyword evidence="8" id="KW-1185">Reference proteome</keyword>
<dbReference type="Proteomes" id="UP000464378">
    <property type="component" value="Chromosome"/>
</dbReference>
<dbReference type="GO" id="GO:0003677">
    <property type="term" value="F:DNA binding"/>
    <property type="evidence" value="ECO:0007669"/>
    <property type="project" value="InterPro"/>
</dbReference>
<organism evidence="7">
    <name type="scientific">Tuwongella immobilis</name>
    <dbReference type="NCBI Taxonomy" id="692036"/>
    <lineage>
        <taxon>Bacteria</taxon>
        <taxon>Pseudomonadati</taxon>
        <taxon>Planctomycetota</taxon>
        <taxon>Planctomycetia</taxon>
        <taxon>Gemmatales</taxon>
        <taxon>Gemmataceae</taxon>
        <taxon>Tuwongella</taxon>
    </lineage>
</organism>
<dbReference type="SMART" id="SM00487">
    <property type="entry name" value="DEXDc"/>
    <property type="match status" value="1"/>
</dbReference>
<accession>A0A6C2YTK6</accession>
<dbReference type="KEGG" id="tim:GMBLW1_43870"/>
<evidence type="ECO:0000256" key="1">
    <source>
        <dbReference type="ARBA" id="ARBA00022741"/>
    </source>
</evidence>
<sequence>MDALPITLAFDGGTLLLTGPHADELLALPGVRYDPRTSAHRAEAKFYRRIVEQLRAQKRAYTDQARQYQPTPWKLTSDRTPRDYQAEAIEEWWNHGGCGVVVLPTGSGKTFTAMVAIQRVGRPSLIVTPTIDLLHQWHEDLSRVFGVEIGAMGGGSHEIREITVTTYDSAFIHFDRIGNRFGLLVFDEAHHLPSDSYSQIALGCIAPFRLGITATPERSDAREEWFPELIGPIVYRRELQEFAGEYLAEYQTRRIYVDLSAEEQEQYRLAREKFRGYISSRNLSLGGGNGWQRFIFEAMRNKEGWEAFQAYQLTKRLERAASAKLETLSELLMRHANDRVIVFTADNATVYAISRRFLVPAITHQTKAKEREKILAAFHSGEYPVVVTSRVLNEGVDVPAASVGIVLSGTSSTRENVQRLGRLLRKFPDKQAIMYEIVSRGTTEEFASDRRRQHGAFR</sequence>
<evidence type="ECO:0000256" key="2">
    <source>
        <dbReference type="ARBA" id="ARBA00022801"/>
    </source>
</evidence>
<dbReference type="Gene3D" id="3.40.1170.30">
    <property type="match status" value="1"/>
</dbReference>
<dbReference type="Pfam" id="PF00271">
    <property type="entry name" value="Helicase_C"/>
    <property type="match status" value="1"/>
</dbReference>
<dbReference type="InterPro" id="IPR040699">
    <property type="entry name" value="XPB_DRD"/>
</dbReference>
<dbReference type="Pfam" id="PF04851">
    <property type="entry name" value="ResIII"/>
    <property type="match status" value="1"/>
</dbReference>
<feature type="domain" description="Helicase C-terminal" evidence="6">
    <location>
        <begin position="324"/>
        <end position="458"/>
    </location>
</feature>
<evidence type="ECO:0000259" key="6">
    <source>
        <dbReference type="PROSITE" id="PS51194"/>
    </source>
</evidence>
<dbReference type="Gene3D" id="6.10.140.1180">
    <property type="match status" value="1"/>
</dbReference>
<protein>
    <submittedName>
        <fullName evidence="7">Uncharacterized protein</fullName>
    </submittedName>
</protein>
<dbReference type="GO" id="GO:0016787">
    <property type="term" value="F:hydrolase activity"/>
    <property type="evidence" value="ECO:0007669"/>
    <property type="project" value="UniProtKB-KW"/>
</dbReference>
<dbReference type="EMBL" id="LR593887">
    <property type="protein sequence ID" value="VTS06972.1"/>
    <property type="molecule type" value="Genomic_DNA"/>
</dbReference>
<keyword evidence="3 7" id="KW-0347">Helicase</keyword>
<feature type="domain" description="Helicase ATP-binding" evidence="5">
    <location>
        <begin position="90"/>
        <end position="234"/>
    </location>
</feature>
<dbReference type="PANTHER" id="PTHR11274">
    <property type="entry name" value="RAD25/XP-B DNA REPAIR HELICASE"/>
    <property type="match status" value="1"/>
</dbReference>
<dbReference type="InterPro" id="IPR014001">
    <property type="entry name" value="Helicase_ATP-bd"/>
</dbReference>
<dbReference type="PANTHER" id="PTHR11274:SF0">
    <property type="entry name" value="GENERAL TRANSCRIPTION AND DNA REPAIR FACTOR IIH HELICASE SUBUNIT XPB"/>
    <property type="match status" value="1"/>
</dbReference>
<dbReference type="AlphaFoldDB" id="A0A6C2YTK6"/>
<gene>
    <name evidence="7" type="ORF">GMBLW1_43870</name>
</gene>
<dbReference type="Gene3D" id="3.40.50.300">
    <property type="entry name" value="P-loop containing nucleotide triphosphate hydrolases"/>
    <property type="match status" value="2"/>
</dbReference>
<dbReference type="EMBL" id="LR586016">
    <property type="protein sequence ID" value="VIP04806.1"/>
    <property type="molecule type" value="Genomic_DNA"/>
</dbReference>